<evidence type="ECO:0000313" key="1">
    <source>
        <dbReference type="EMBL" id="MBU3875684.1"/>
    </source>
</evidence>
<protein>
    <recommendedName>
        <fullName evidence="3">Phage protein</fullName>
    </recommendedName>
</protein>
<reference evidence="1 2" key="1">
    <citation type="submission" date="2021-06" db="EMBL/GenBank/DDBJ databases">
        <title>Faecalicatena sp. nov. isolated from porcine feces.</title>
        <authorList>
            <person name="Oh B.S."/>
            <person name="Lee J.H."/>
        </authorList>
    </citation>
    <scope>NUCLEOTIDE SEQUENCE [LARGE SCALE GENOMIC DNA]</scope>
    <source>
        <strain evidence="1 2">AGMB00832</strain>
    </source>
</reference>
<sequence>MKSKFEEFNDGIARLYSVNDDEKLVPKMKEEIRFGEENVSIQRHYAAQSADRQVDRMIHVLYSPIFEAHDVIVIEEEQFDVEKVDNLKKNFPPISKLTLIKLEKHRKKEFA</sequence>
<dbReference type="Proteomes" id="UP000723714">
    <property type="component" value="Unassembled WGS sequence"/>
</dbReference>
<keyword evidence="2" id="KW-1185">Reference proteome</keyword>
<accession>A0ABS6D2F9</accession>
<dbReference type="RefSeq" id="WP_216240722.1">
    <property type="nucleotide sequence ID" value="NZ_JABACJ020000005.1"/>
</dbReference>
<gene>
    <name evidence="1" type="ORF">HGO97_007660</name>
</gene>
<evidence type="ECO:0000313" key="2">
    <source>
        <dbReference type="Proteomes" id="UP000723714"/>
    </source>
</evidence>
<evidence type="ECO:0008006" key="3">
    <source>
        <dbReference type="Google" id="ProtNLM"/>
    </source>
</evidence>
<name>A0ABS6D2F9_9FIRM</name>
<dbReference type="EMBL" id="JABACJ020000005">
    <property type="protein sequence ID" value="MBU3875684.1"/>
    <property type="molecule type" value="Genomic_DNA"/>
</dbReference>
<proteinExistence type="predicted"/>
<organism evidence="1 2">
    <name type="scientific">Faecalicatena faecalis</name>
    <dbReference type="NCBI Taxonomy" id="2726362"/>
    <lineage>
        <taxon>Bacteria</taxon>
        <taxon>Bacillati</taxon>
        <taxon>Bacillota</taxon>
        <taxon>Clostridia</taxon>
        <taxon>Lachnospirales</taxon>
        <taxon>Lachnospiraceae</taxon>
        <taxon>Faecalicatena</taxon>
    </lineage>
</organism>
<comment type="caution">
    <text evidence="1">The sequence shown here is derived from an EMBL/GenBank/DDBJ whole genome shotgun (WGS) entry which is preliminary data.</text>
</comment>